<accession>A0A1V9Z9Q2</accession>
<sequence>MSTDCFWANGSCNKSNWPDCGYQWLVLAPIGFFSLLWVGIGLAMLRRVGLIQFLITFDAAKVHDPLAQGIAVALSQRKSGSEKRPWLLRYLKLCAMWAEWPSFTLTPLYIAFKATNNSSIFSGLLITLCTTNECIGSGRIPNNIRVLTFTSTIYTALSVLFVVICDGTIDELYYTLPALPVVGITAWLTNNKRALLYYIPNLSILNLLHESSQQAMVVGVIASVYMDPLKIHEKDYNGIIQRLETLAKASSSQEDLLCRAYAIRTLWFCHLENFRKSSMRIAEQFLSNAVPMDLWHGKDAMSSPFCIDLCSNDDILKIFAVESPNALRPGNKRLSFSPNILSSIYTDFTYHVIRVKEKNWISKVETPKEAVSQLENLFRYSLEALSQGRANFDTVAVLEISIFLLQWYKAGYLVLTQDVFVEILTSVCLCNDQLFIVEATSCIYQASIDGTLFLDLWLKHAPYFNQFALVLAHKDETTVYQCAHVLSLVLAMAATESNINLYVFLVPDSINKIQHAFKKWQNSYRISDAIENCYQHLYGMEIRARQKQQQSRVIKLAKEEATSWLSKLKAGVAQMIAPVHNSKSSITSRISNRLSIILPPSNRPIVVKNENKMPSPSPTLLSPVEKSVSETRLSIDLKVRPPGIQEIIPTGNPEPALVQRKSSPQIYAPPLQVAGHRSSLKSTYTKRSSKLLPLPPMDMSVRETRLTNGSIKVLDLAIVPNEIMIEIHQRRHLRKRFKELLEQAYFFHHNSGESPRISVMITPTKMNLAPFNTGRSVRKSEFINVTANLADIYEKGEQFAMEDFIATAFRPELQEFFNAFIRPCLKTFVHTSSHSGKKAALMSTDLPCYWDGSTECDRSDWDSCDVGWLADVPIAVIAFAWACIGVGMLRRVKSKTKLFELDVMKIHDPLAQGIAVALCQRKSRSEQRPWLLRYLKLVGMWIEWPSYTLTPLAIAFKVAGISNVVETITMQFSLVTETLNLVFFFFSGMVVFVLRMWKPAFGELAIHHFIYPLVLDVFYIPLVSTFLRLATCPEGFEHIALPGGATCACIDRFGIFWAFGLIGFVIIYVSSLHYKMYIEPLSTTMDFRFQQGYQLVMVMARTVNPIFEMLLATMDVSIHPYKASCIALGLIACSATLLVYSYKTQPCIGSGRVPNNIRVLTYSSSIYSNLCVITYLGTGSLIGLYSSLTPLPFISLIAWKINNKRASRFHIPDLSILQLLHDSSPQANIVGTIAALYMDATKVRRRDHEGIINQLERFAQTNILSLLCRTYAIRTLWFCHVENFRKSKKFIGESNERESLSHKLWLKDRTNNERPATKGVNAEKRIKVFRIEDIRLIEEYEASNFPDAPAVTMKEKLQRTFSPNITKARIGRRSCNSVISAAYSSGPYHVIAIRDKCWISRKEEADEAVLEYQKLYNYSIEVLSLCRDMSDMLAMHEIAIFLLQWFRSRYLRPSKRIFLEILCALCATNHPKTAIDAAHSLYMASLDGTVPPYIWLQNTLCLNQFATILNNKCRVTVFKCASTLAAILDTMVKDTGICINLYVLLTPDTMSNLQKAFEKWHEIYNISRALEQVYLNVNALHIAHRRKFIKKNTPCPEHKSDIMSFIRTTGDRLRSGFINVLNKSSGSVSSQFSKRMSFLFPATAHPPELAANLTPDHRRRSVMANVAATAFMPTRRLSLAIGNNRVAPTALSVLTQQSIMMDGSKKHSDGLEVSSQSVNNMNALMRTSVQDDIAIKASVKAEDPAKNNARRSALQTTQEQQLLITAPSLKRIQSVKKVELKTRDFVFVSNDIMQEIIRRRALRNQMETELQIALSTATKPNAGPAVMDINPHAHNQRDEVRENYAKIKQLYYQAEECAMNDYIATAIDRNLNSFFESVVKPRISAPPQRHSILSFQFKR</sequence>
<keyword evidence="3" id="KW-1185">Reference proteome</keyword>
<feature type="transmembrane region" description="Helical" evidence="1">
    <location>
        <begin position="866"/>
        <end position="889"/>
    </location>
</feature>
<feature type="transmembrane region" description="Helical" evidence="1">
    <location>
        <begin position="1052"/>
        <end position="1072"/>
    </location>
</feature>
<dbReference type="OrthoDB" id="70232at2759"/>
<keyword evidence="1" id="KW-0812">Transmembrane</keyword>
<keyword evidence="1" id="KW-1133">Transmembrane helix</keyword>
<feature type="transmembrane region" description="Helical" evidence="1">
    <location>
        <begin position="978"/>
        <end position="997"/>
    </location>
</feature>
<feature type="transmembrane region" description="Helical" evidence="1">
    <location>
        <begin position="24"/>
        <end position="45"/>
    </location>
</feature>
<gene>
    <name evidence="2" type="ORF">THRCLA_08132</name>
</gene>
<reference evidence="2 3" key="1">
    <citation type="journal article" date="2014" name="Genome Biol. Evol.">
        <title>The secreted proteins of Achlya hypogyna and Thraustotheca clavata identify the ancestral oomycete secretome and reveal gene acquisitions by horizontal gene transfer.</title>
        <authorList>
            <person name="Misner I."/>
            <person name="Blouin N."/>
            <person name="Leonard G."/>
            <person name="Richards T.A."/>
            <person name="Lane C.E."/>
        </authorList>
    </citation>
    <scope>NUCLEOTIDE SEQUENCE [LARGE SCALE GENOMIC DNA]</scope>
    <source>
        <strain evidence="2 3">ATCC 34112</strain>
    </source>
</reference>
<protein>
    <submittedName>
        <fullName evidence="2">Uncharacterized protein</fullName>
    </submittedName>
</protein>
<feature type="transmembrane region" description="Helical" evidence="1">
    <location>
        <begin position="1009"/>
        <end position="1031"/>
    </location>
</feature>
<evidence type="ECO:0000313" key="2">
    <source>
        <dbReference type="EMBL" id="OQR94661.1"/>
    </source>
</evidence>
<evidence type="ECO:0000256" key="1">
    <source>
        <dbReference type="SAM" id="Phobius"/>
    </source>
</evidence>
<feature type="transmembrane region" description="Helical" evidence="1">
    <location>
        <begin position="1123"/>
        <end position="1142"/>
    </location>
</feature>
<comment type="caution">
    <text evidence="2">The sequence shown here is derived from an EMBL/GenBank/DDBJ whole genome shotgun (WGS) entry which is preliminary data.</text>
</comment>
<name>A0A1V9Z9Q2_9STRA</name>
<dbReference type="Proteomes" id="UP000243217">
    <property type="component" value="Unassembled WGS sequence"/>
</dbReference>
<dbReference type="EMBL" id="JNBS01002172">
    <property type="protein sequence ID" value="OQR94661.1"/>
    <property type="molecule type" value="Genomic_DNA"/>
</dbReference>
<organism evidence="2 3">
    <name type="scientific">Thraustotheca clavata</name>
    <dbReference type="NCBI Taxonomy" id="74557"/>
    <lineage>
        <taxon>Eukaryota</taxon>
        <taxon>Sar</taxon>
        <taxon>Stramenopiles</taxon>
        <taxon>Oomycota</taxon>
        <taxon>Saprolegniomycetes</taxon>
        <taxon>Saprolegniales</taxon>
        <taxon>Achlyaceae</taxon>
        <taxon>Thraustotheca</taxon>
    </lineage>
</organism>
<proteinExistence type="predicted"/>
<keyword evidence="1" id="KW-0472">Membrane</keyword>
<evidence type="ECO:0000313" key="3">
    <source>
        <dbReference type="Proteomes" id="UP000243217"/>
    </source>
</evidence>